<sequence>MTIAASYFDGKSSRRHRVTLHVEDEIARIQGDAERRCPLAQLRVSEATRHGASMVTFPDGAYLEVDDAAAFATLLSDTGHVDGIVARLQQSWRAALLATLALVLLLAVGWRYLLPPLTAAAAAAIPPAVEQSLGERMLAFLDDRLMRPSKLPAERQEAIHERFLRMLPDDTVAPPALLFRASRIGPNALALPGARIVLTDELAQLLKDDDDALMAVLAHEAGHLRRRHLMRRLVHDSATGAAMTALFGDASGLFAALPAMMLDTRYSRDVEREADDEAAMLLRSNGLASSKLADALEKLSAGRKEPPPWLATHPPTPERIARLRGSPD</sequence>
<keyword evidence="5 6" id="KW-0482">Metalloprotease</keyword>
<keyword evidence="8" id="KW-0812">Transmembrane</keyword>
<evidence type="ECO:0000256" key="5">
    <source>
        <dbReference type="ARBA" id="ARBA00023049"/>
    </source>
</evidence>
<evidence type="ECO:0000256" key="6">
    <source>
        <dbReference type="RuleBase" id="RU003983"/>
    </source>
</evidence>
<comment type="cofactor">
    <cofactor evidence="6">
        <name>Zn(2+)</name>
        <dbReference type="ChEBI" id="CHEBI:29105"/>
    </cofactor>
    <text evidence="6">Binds 1 zinc ion per subunit.</text>
</comment>
<keyword evidence="1 6" id="KW-0645">Protease</keyword>
<dbReference type="CDD" id="cd07332">
    <property type="entry name" value="M48C_Oma1_like"/>
    <property type="match status" value="1"/>
</dbReference>
<evidence type="ECO:0000259" key="9">
    <source>
        <dbReference type="Pfam" id="PF01435"/>
    </source>
</evidence>
<evidence type="ECO:0000259" key="10">
    <source>
        <dbReference type="Pfam" id="PF23368"/>
    </source>
</evidence>
<dbReference type="GO" id="GO:0046872">
    <property type="term" value="F:metal ion binding"/>
    <property type="evidence" value="ECO:0007669"/>
    <property type="project" value="UniProtKB-KW"/>
</dbReference>
<protein>
    <submittedName>
        <fullName evidence="11">M48 family metallopeptidase</fullName>
    </submittedName>
</protein>
<comment type="similarity">
    <text evidence="6">Belongs to the peptidase M48 family.</text>
</comment>
<dbReference type="GO" id="GO:0016020">
    <property type="term" value="C:membrane"/>
    <property type="evidence" value="ECO:0007669"/>
    <property type="project" value="TreeGrafter"/>
</dbReference>
<evidence type="ECO:0000256" key="1">
    <source>
        <dbReference type="ARBA" id="ARBA00022670"/>
    </source>
</evidence>
<name>A0A934SW58_9BURK</name>
<dbReference type="Pfam" id="PF23368">
    <property type="entry name" value="DUF7092"/>
    <property type="match status" value="1"/>
</dbReference>
<evidence type="ECO:0000256" key="2">
    <source>
        <dbReference type="ARBA" id="ARBA00022723"/>
    </source>
</evidence>
<dbReference type="GO" id="GO:0051603">
    <property type="term" value="P:proteolysis involved in protein catabolic process"/>
    <property type="evidence" value="ECO:0007669"/>
    <property type="project" value="TreeGrafter"/>
</dbReference>
<accession>A0A934SW58</accession>
<dbReference type="PANTHER" id="PTHR22726:SF1">
    <property type="entry name" value="METALLOENDOPEPTIDASE OMA1, MITOCHONDRIAL"/>
    <property type="match status" value="1"/>
</dbReference>
<dbReference type="InterPro" id="IPR051156">
    <property type="entry name" value="Mito/Outer_Membr_Metalloprot"/>
</dbReference>
<keyword evidence="8" id="KW-1133">Transmembrane helix</keyword>
<gene>
    <name evidence="11" type="ORF">JJB74_19780</name>
</gene>
<feature type="domain" description="Peptidase M48" evidence="9">
    <location>
        <begin position="155"/>
        <end position="325"/>
    </location>
</feature>
<reference evidence="11" key="1">
    <citation type="submission" date="2021-01" db="EMBL/GenBank/DDBJ databases">
        <title>Genome sequence of strain Noviherbaspirillum sp. DKR-6.</title>
        <authorList>
            <person name="Chaudhary D.K."/>
        </authorList>
    </citation>
    <scope>NUCLEOTIDE SEQUENCE</scope>
    <source>
        <strain evidence="11">DKR-6</strain>
    </source>
</reference>
<keyword evidence="4 6" id="KW-0862">Zinc</keyword>
<evidence type="ECO:0000256" key="3">
    <source>
        <dbReference type="ARBA" id="ARBA00022801"/>
    </source>
</evidence>
<feature type="region of interest" description="Disordered" evidence="7">
    <location>
        <begin position="299"/>
        <end position="328"/>
    </location>
</feature>
<evidence type="ECO:0000256" key="7">
    <source>
        <dbReference type="SAM" id="MobiDB-lite"/>
    </source>
</evidence>
<evidence type="ECO:0000256" key="4">
    <source>
        <dbReference type="ARBA" id="ARBA00022833"/>
    </source>
</evidence>
<dbReference type="InterPro" id="IPR055518">
    <property type="entry name" value="DUF7092"/>
</dbReference>
<dbReference type="AlphaFoldDB" id="A0A934SW58"/>
<feature type="compositionally biased region" description="Basic and acidic residues" evidence="7">
    <location>
        <begin position="319"/>
        <end position="328"/>
    </location>
</feature>
<feature type="transmembrane region" description="Helical" evidence="8">
    <location>
        <begin position="94"/>
        <end position="113"/>
    </location>
</feature>
<dbReference type="InterPro" id="IPR001915">
    <property type="entry name" value="Peptidase_M48"/>
</dbReference>
<evidence type="ECO:0000256" key="8">
    <source>
        <dbReference type="SAM" id="Phobius"/>
    </source>
</evidence>
<dbReference type="GO" id="GO:0004222">
    <property type="term" value="F:metalloendopeptidase activity"/>
    <property type="evidence" value="ECO:0007669"/>
    <property type="project" value="InterPro"/>
</dbReference>
<dbReference type="PANTHER" id="PTHR22726">
    <property type="entry name" value="METALLOENDOPEPTIDASE OMA1"/>
    <property type="match status" value="1"/>
</dbReference>
<proteinExistence type="inferred from homology"/>
<keyword evidence="3 6" id="KW-0378">Hydrolase</keyword>
<dbReference type="RefSeq" id="WP_200594726.1">
    <property type="nucleotide sequence ID" value="NZ_JAEPBG010000009.1"/>
</dbReference>
<dbReference type="EMBL" id="JAEPBG010000009">
    <property type="protein sequence ID" value="MBK4736867.1"/>
    <property type="molecule type" value="Genomic_DNA"/>
</dbReference>
<evidence type="ECO:0000313" key="12">
    <source>
        <dbReference type="Proteomes" id="UP000622890"/>
    </source>
</evidence>
<keyword evidence="12" id="KW-1185">Reference proteome</keyword>
<keyword evidence="2" id="KW-0479">Metal-binding</keyword>
<keyword evidence="8" id="KW-0472">Membrane</keyword>
<dbReference type="Pfam" id="PF01435">
    <property type="entry name" value="Peptidase_M48"/>
    <property type="match status" value="1"/>
</dbReference>
<dbReference type="Proteomes" id="UP000622890">
    <property type="component" value="Unassembled WGS sequence"/>
</dbReference>
<feature type="domain" description="DUF7092" evidence="10">
    <location>
        <begin position="3"/>
        <end position="76"/>
    </location>
</feature>
<dbReference type="Gene3D" id="3.30.2010.10">
    <property type="entry name" value="Metalloproteases ('zincins'), catalytic domain"/>
    <property type="match status" value="1"/>
</dbReference>
<comment type="caution">
    <text evidence="11">The sequence shown here is derived from an EMBL/GenBank/DDBJ whole genome shotgun (WGS) entry which is preliminary data.</text>
</comment>
<evidence type="ECO:0000313" key="11">
    <source>
        <dbReference type="EMBL" id="MBK4736867.1"/>
    </source>
</evidence>
<organism evidence="11 12">
    <name type="scientific">Noviherbaspirillum pedocola</name>
    <dbReference type="NCBI Taxonomy" id="2801341"/>
    <lineage>
        <taxon>Bacteria</taxon>
        <taxon>Pseudomonadati</taxon>
        <taxon>Pseudomonadota</taxon>
        <taxon>Betaproteobacteria</taxon>
        <taxon>Burkholderiales</taxon>
        <taxon>Oxalobacteraceae</taxon>
        <taxon>Noviherbaspirillum</taxon>
    </lineage>
</organism>